<keyword evidence="8" id="KW-1185">Reference proteome</keyword>
<dbReference type="Pfam" id="PF13977">
    <property type="entry name" value="TetR_C_6"/>
    <property type="match status" value="1"/>
</dbReference>
<dbReference type="PANTHER" id="PTHR30055">
    <property type="entry name" value="HTH-TYPE TRANSCRIPTIONAL REGULATOR RUTR"/>
    <property type="match status" value="1"/>
</dbReference>
<accession>A0A841U5I9</accession>
<feature type="DNA-binding region" description="H-T-H motif" evidence="5">
    <location>
        <begin position="31"/>
        <end position="50"/>
    </location>
</feature>
<evidence type="ECO:0000313" key="8">
    <source>
        <dbReference type="Proteomes" id="UP000553776"/>
    </source>
</evidence>
<organism evidence="7 8">
    <name type="scientific">Cohnella xylanilytica</name>
    <dbReference type="NCBI Taxonomy" id="557555"/>
    <lineage>
        <taxon>Bacteria</taxon>
        <taxon>Bacillati</taxon>
        <taxon>Bacillota</taxon>
        <taxon>Bacilli</taxon>
        <taxon>Bacillales</taxon>
        <taxon>Paenibacillaceae</taxon>
        <taxon>Cohnella</taxon>
    </lineage>
</organism>
<evidence type="ECO:0000256" key="4">
    <source>
        <dbReference type="ARBA" id="ARBA00023163"/>
    </source>
</evidence>
<dbReference type="Proteomes" id="UP000553776">
    <property type="component" value="Unassembled WGS sequence"/>
</dbReference>
<dbReference type="AlphaFoldDB" id="A0A841U5I9"/>
<dbReference type="SUPFAM" id="SSF46689">
    <property type="entry name" value="Homeodomain-like"/>
    <property type="match status" value="1"/>
</dbReference>
<keyword evidence="1" id="KW-0678">Repressor</keyword>
<feature type="domain" description="HTH tetR-type" evidence="6">
    <location>
        <begin position="8"/>
        <end position="68"/>
    </location>
</feature>
<keyword evidence="3 5" id="KW-0238">DNA-binding</keyword>
<dbReference type="PROSITE" id="PS01081">
    <property type="entry name" value="HTH_TETR_1"/>
    <property type="match status" value="1"/>
</dbReference>
<keyword evidence="2" id="KW-0805">Transcription regulation</keyword>
<comment type="caution">
    <text evidence="7">The sequence shown here is derived from an EMBL/GenBank/DDBJ whole genome shotgun (WGS) entry which is preliminary data.</text>
</comment>
<dbReference type="PANTHER" id="PTHR30055:SF234">
    <property type="entry name" value="HTH-TYPE TRANSCRIPTIONAL REGULATOR BETI"/>
    <property type="match status" value="1"/>
</dbReference>
<evidence type="ECO:0000256" key="3">
    <source>
        <dbReference type="ARBA" id="ARBA00023125"/>
    </source>
</evidence>
<dbReference type="GO" id="GO:0000976">
    <property type="term" value="F:transcription cis-regulatory region binding"/>
    <property type="evidence" value="ECO:0007669"/>
    <property type="project" value="TreeGrafter"/>
</dbReference>
<dbReference type="InterPro" id="IPR050109">
    <property type="entry name" value="HTH-type_TetR-like_transc_reg"/>
</dbReference>
<dbReference type="InterPro" id="IPR023772">
    <property type="entry name" value="DNA-bd_HTH_TetR-type_CS"/>
</dbReference>
<evidence type="ECO:0000313" key="7">
    <source>
        <dbReference type="EMBL" id="MBB6693280.1"/>
    </source>
</evidence>
<dbReference type="GO" id="GO:0003700">
    <property type="term" value="F:DNA-binding transcription factor activity"/>
    <property type="evidence" value="ECO:0007669"/>
    <property type="project" value="TreeGrafter"/>
</dbReference>
<evidence type="ECO:0000256" key="2">
    <source>
        <dbReference type="ARBA" id="ARBA00023015"/>
    </source>
</evidence>
<evidence type="ECO:0000259" key="6">
    <source>
        <dbReference type="PROSITE" id="PS50977"/>
    </source>
</evidence>
<dbReference type="Gene3D" id="1.10.357.10">
    <property type="entry name" value="Tetracycline Repressor, domain 2"/>
    <property type="match status" value="1"/>
</dbReference>
<dbReference type="InterPro" id="IPR036271">
    <property type="entry name" value="Tet_transcr_reg_TetR-rel_C_sf"/>
</dbReference>
<gene>
    <name evidence="7" type="ORF">H7B90_17895</name>
</gene>
<proteinExistence type="predicted"/>
<keyword evidence="4" id="KW-0804">Transcription</keyword>
<dbReference type="EMBL" id="JACJVR010000070">
    <property type="protein sequence ID" value="MBB6693280.1"/>
    <property type="molecule type" value="Genomic_DNA"/>
</dbReference>
<dbReference type="InterPro" id="IPR001647">
    <property type="entry name" value="HTH_TetR"/>
</dbReference>
<reference evidence="7 8" key="1">
    <citation type="submission" date="2020-08" db="EMBL/GenBank/DDBJ databases">
        <title>Cohnella phylogeny.</title>
        <authorList>
            <person name="Dunlap C."/>
        </authorList>
    </citation>
    <scope>NUCLEOTIDE SEQUENCE [LARGE SCALE GENOMIC DNA]</scope>
    <source>
        <strain evidence="7 8">DSM 25239</strain>
    </source>
</reference>
<sequence length="201" mass="22905">MPKIVDHNERKEKIAEAVWRVIRRDGLDGVSARRVAEETGISLGAMRHYFDSQDELLAYSMRLISERANERILRLPWSGNPREDIERVIGELLPLDDERAGESEVWLAFAGKASSDPAIRALSQEVHEELYAGLRRIIDPLIAHGLAKEGIDADFEAKRLHALVDGLVVHHATHPDRLRREELLPIVMRHLDGILKENRPR</sequence>
<evidence type="ECO:0000256" key="5">
    <source>
        <dbReference type="PROSITE-ProRule" id="PRU00335"/>
    </source>
</evidence>
<dbReference type="InterPro" id="IPR009057">
    <property type="entry name" value="Homeodomain-like_sf"/>
</dbReference>
<dbReference type="InterPro" id="IPR039538">
    <property type="entry name" value="BetI_C"/>
</dbReference>
<dbReference type="PROSITE" id="PS50977">
    <property type="entry name" value="HTH_TETR_2"/>
    <property type="match status" value="1"/>
</dbReference>
<evidence type="ECO:0000256" key="1">
    <source>
        <dbReference type="ARBA" id="ARBA00022491"/>
    </source>
</evidence>
<name>A0A841U5I9_9BACL</name>
<protein>
    <submittedName>
        <fullName evidence="7">TetR family transcriptional regulator</fullName>
    </submittedName>
</protein>
<dbReference type="Pfam" id="PF00440">
    <property type="entry name" value="TetR_N"/>
    <property type="match status" value="1"/>
</dbReference>
<dbReference type="SUPFAM" id="SSF48498">
    <property type="entry name" value="Tetracyclin repressor-like, C-terminal domain"/>
    <property type="match status" value="1"/>
</dbReference>
<dbReference type="RefSeq" id="WP_185137264.1">
    <property type="nucleotide sequence ID" value="NZ_JACJVR010000070.1"/>
</dbReference>